<dbReference type="Proteomes" id="UP000199518">
    <property type="component" value="Unassembled WGS sequence"/>
</dbReference>
<gene>
    <name evidence="7" type="ORF">SAMN05421753_101264</name>
</gene>
<keyword evidence="2" id="KW-0479">Metal-binding</keyword>
<keyword evidence="3" id="KW-0378">Hydrolase</keyword>
<dbReference type="Pfam" id="PF00884">
    <property type="entry name" value="Sulfatase"/>
    <property type="match status" value="1"/>
</dbReference>
<evidence type="ECO:0000256" key="1">
    <source>
        <dbReference type="ARBA" id="ARBA00008779"/>
    </source>
</evidence>
<feature type="signal peptide" evidence="5">
    <location>
        <begin position="1"/>
        <end position="22"/>
    </location>
</feature>
<keyword evidence="8" id="KW-1185">Reference proteome</keyword>
<evidence type="ECO:0000256" key="4">
    <source>
        <dbReference type="ARBA" id="ARBA00022837"/>
    </source>
</evidence>
<feature type="chain" id="PRO_5011647148" evidence="5">
    <location>
        <begin position="23"/>
        <end position="577"/>
    </location>
</feature>
<feature type="domain" description="Sulfatase N-terminal" evidence="6">
    <location>
        <begin position="26"/>
        <end position="343"/>
    </location>
</feature>
<dbReference type="SUPFAM" id="SSF53649">
    <property type="entry name" value="Alkaline phosphatase-like"/>
    <property type="match status" value="1"/>
</dbReference>
<sequence length="577" mass="64351">MLCWVRLLCGCCSIFAAIPLLAAGRPNVVIVITDDQGYGDIGAHGNAKIKTPELDRLHRESIRLTNFHVDPTCAPTRSSLMTGRFSTRTGIWHTIAGRSLMNPNELTLAEIFSANGYCTGLFGKWHLGDNAPLRPQDQGFQKALFIRGGGITQSPDYWGNDYFDDTYLREDGSWEQQTGYCTDVWFREGMKFIEQSQADGVPFFCYIATNAPHDPFNVADEYSRPYREAGVPERMANFYGMITNIDENVGRLRAKLKETGLDRNTLFLFMTDNGTSGGILKSGKDPAAWTGFNAGMRAQKVSEYDGGHRVPCFIHWPEGKLGEARDISQLTAHIDLLPTFVEFCGLKKPDGPPIDGISLAPLLRGGIQQLPERQLFIHTQRVDQPVKWKNCVVLTQQWRLVNGKELYDIQSDPGQQSNVASAHPDVVSKLREGYEQWWTSLEPVMADVVRIDLGNPAENPTRLCCHDWHSDNNPIPIFQPQVEKDPLQNGFWAVNVTQPGEYEFTLRLRPEETTYPLPAGTARLKIGEVEAKTTVPAGAPAVVLKAHLTPGPAILQTWLETADGESRGAYYVTVKRL</sequence>
<dbReference type="OrthoDB" id="9783154at2"/>
<evidence type="ECO:0000259" key="6">
    <source>
        <dbReference type="Pfam" id="PF00884"/>
    </source>
</evidence>
<organism evidence="7 8">
    <name type="scientific">Planctomicrobium piriforme</name>
    <dbReference type="NCBI Taxonomy" id="1576369"/>
    <lineage>
        <taxon>Bacteria</taxon>
        <taxon>Pseudomonadati</taxon>
        <taxon>Planctomycetota</taxon>
        <taxon>Planctomycetia</taxon>
        <taxon>Planctomycetales</taxon>
        <taxon>Planctomycetaceae</taxon>
        <taxon>Planctomicrobium</taxon>
    </lineage>
</organism>
<dbReference type="Gene3D" id="3.40.720.10">
    <property type="entry name" value="Alkaline Phosphatase, subunit A"/>
    <property type="match status" value="1"/>
</dbReference>
<comment type="similarity">
    <text evidence="1">Belongs to the sulfatase family.</text>
</comment>
<name>A0A1I3B6B2_9PLAN</name>
<evidence type="ECO:0000256" key="3">
    <source>
        <dbReference type="ARBA" id="ARBA00022801"/>
    </source>
</evidence>
<dbReference type="InterPro" id="IPR024607">
    <property type="entry name" value="Sulfatase_CS"/>
</dbReference>
<dbReference type="CDD" id="cd16146">
    <property type="entry name" value="ARS_like"/>
    <property type="match status" value="1"/>
</dbReference>
<protein>
    <submittedName>
        <fullName evidence="7">Arylsulfatase A</fullName>
    </submittedName>
</protein>
<keyword evidence="5" id="KW-0732">Signal</keyword>
<dbReference type="InterPro" id="IPR050738">
    <property type="entry name" value="Sulfatase"/>
</dbReference>
<dbReference type="InterPro" id="IPR000917">
    <property type="entry name" value="Sulfatase_N"/>
</dbReference>
<evidence type="ECO:0000313" key="8">
    <source>
        <dbReference type="Proteomes" id="UP000199518"/>
    </source>
</evidence>
<accession>A0A1I3B6B2</accession>
<dbReference type="PANTHER" id="PTHR42693:SF53">
    <property type="entry name" value="ENDO-4-O-SULFATASE"/>
    <property type="match status" value="1"/>
</dbReference>
<dbReference type="InterPro" id="IPR017850">
    <property type="entry name" value="Alkaline_phosphatase_core_sf"/>
</dbReference>
<dbReference type="RefSeq" id="WP_092047206.1">
    <property type="nucleotide sequence ID" value="NZ_FOQD01000001.1"/>
</dbReference>
<dbReference type="FunFam" id="3.40.720.10:FF:000070">
    <property type="entry name" value="Arylsulfatase A"/>
    <property type="match status" value="1"/>
</dbReference>
<dbReference type="EMBL" id="FOQD01000001">
    <property type="protein sequence ID" value="SFH57818.1"/>
    <property type="molecule type" value="Genomic_DNA"/>
</dbReference>
<evidence type="ECO:0000313" key="7">
    <source>
        <dbReference type="EMBL" id="SFH57818.1"/>
    </source>
</evidence>
<dbReference type="GO" id="GO:0046872">
    <property type="term" value="F:metal ion binding"/>
    <property type="evidence" value="ECO:0007669"/>
    <property type="project" value="UniProtKB-KW"/>
</dbReference>
<evidence type="ECO:0000256" key="5">
    <source>
        <dbReference type="SAM" id="SignalP"/>
    </source>
</evidence>
<dbReference type="PROSITE" id="PS00523">
    <property type="entry name" value="SULFATASE_1"/>
    <property type="match status" value="1"/>
</dbReference>
<dbReference type="AlphaFoldDB" id="A0A1I3B6B2"/>
<evidence type="ECO:0000256" key="2">
    <source>
        <dbReference type="ARBA" id="ARBA00022723"/>
    </source>
</evidence>
<keyword evidence="4" id="KW-0106">Calcium</keyword>
<dbReference type="PANTHER" id="PTHR42693">
    <property type="entry name" value="ARYLSULFATASE FAMILY MEMBER"/>
    <property type="match status" value="1"/>
</dbReference>
<dbReference type="Gene3D" id="3.30.1120.10">
    <property type="match status" value="1"/>
</dbReference>
<proteinExistence type="inferred from homology"/>
<dbReference type="GO" id="GO:0004065">
    <property type="term" value="F:arylsulfatase activity"/>
    <property type="evidence" value="ECO:0007669"/>
    <property type="project" value="TreeGrafter"/>
</dbReference>
<reference evidence="8" key="1">
    <citation type="submission" date="2016-10" db="EMBL/GenBank/DDBJ databases">
        <authorList>
            <person name="Varghese N."/>
            <person name="Submissions S."/>
        </authorList>
    </citation>
    <scope>NUCLEOTIDE SEQUENCE [LARGE SCALE GENOMIC DNA]</scope>
    <source>
        <strain evidence="8">DSM 26348</strain>
    </source>
</reference>
<dbReference type="STRING" id="1576369.SAMN05421753_101264"/>